<proteinExistence type="predicted"/>
<protein>
    <submittedName>
        <fullName evidence="2">Uncharacterized protein</fullName>
    </submittedName>
</protein>
<dbReference type="Proteomes" id="UP000297245">
    <property type="component" value="Unassembled WGS sequence"/>
</dbReference>
<organism evidence="2 4">
    <name type="scientific">Dendrothele bispora (strain CBS 962.96)</name>
    <dbReference type="NCBI Taxonomy" id="1314807"/>
    <lineage>
        <taxon>Eukaryota</taxon>
        <taxon>Fungi</taxon>
        <taxon>Dikarya</taxon>
        <taxon>Basidiomycota</taxon>
        <taxon>Agaricomycotina</taxon>
        <taxon>Agaricomycetes</taxon>
        <taxon>Agaricomycetidae</taxon>
        <taxon>Agaricales</taxon>
        <taxon>Agaricales incertae sedis</taxon>
        <taxon>Dendrothele</taxon>
    </lineage>
</organism>
<accession>A0A4S8LN74</accession>
<evidence type="ECO:0000313" key="4">
    <source>
        <dbReference type="Proteomes" id="UP000297245"/>
    </source>
</evidence>
<evidence type="ECO:0000313" key="2">
    <source>
        <dbReference type="EMBL" id="THU90423.1"/>
    </source>
</evidence>
<reference evidence="2 4" key="1">
    <citation type="journal article" date="2019" name="Nat. Ecol. Evol.">
        <title>Megaphylogeny resolves global patterns of mushroom evolution.</title>
        <authorList>
            <person name="Varga T."/>
            <person name="Krizsan K."/>
            <person name="Foldi C."/>
            <person name="Dima B."/>
            <person name="Sanchez-Garcia M."/>
            <person name="Sanchez-Ramirez S."/>
            <person name="Szollosi G.J."/>
            <person name="Szarkandi J.G."/>
            <person name="Papp V."/>
            <person name="Albert L."/>
            <person name="Andreopoulos W."/>
            <person name="Angelini C."/>
            <person name="Antonin V."/>
            <person name="Barry K.W."/>
            <person name="Bougher N.L."/>
            <person name="Buchanan P."/>
            <person name="Buyck B."/>
            <person name="Bense V."/>
            <person name="Catcheside P."/>
            <person name="Chovatia M."/>
            <person name="Cooper J."/>
            <person name="Damon W."/>
            <person name="Desjardin D."/>
            <person name="Finy P."/>
            <person name="Geml J."/>
            <person name="Haridas S."/>
            <person name="Hughes K."/>
            <person name="Justo A."/>
            <person name="Karasinski D."/>
            <person name="Kautmanova I."/>
            <person name="Kiss B."/>
            <person name="Kocsube S."/>
            <person name="Kotiranta H."/>
            <person name="LaButti K.M."/>
            <person name="Lechner B.E."/>
            <person name="Liimatainen K."/>
            <person name="Lipzen A."/>
            <person name="Lukacs Z."/>
            <person name="Mihaltcheva S."/>
            <person name="Morgado L.N."/>
            <person name="Niskanen T."/>
            <person name="Noordeloos M.E."/>
            <person name="Ohm R.A."/>
            <person name="Ortiz-Santana B."/>
            <person name="Ovrebo C."/>
            <person name="Racz N."/>
            <person name="Riley R."/>
            <person name="Savchenko A."/>
            <person name="Shiryaev A."/>
            <person name="Soop K."/>
            <person name="Spirin V."/>
            <person name="Szebenyi C."/>
            <person name="Tomsovsky M."/>
            <person name="Tulloss R.E."/>
            <person name="Uehling J."/>
            <person name="Grigoriev I.V."/>
            <person name="Vagvolgyi C."/>
            <person name="Papp T."/>
            <person name="Martin F.M."/>
            <person name="Miettinen O."/>
            <person name="Hibbett D.S."/>
            <person name="Nagy L.G."/>
        </authorList>
    </citation>
    <scope>NUCLEOTIDE SEQUENCE [LARGE SCALE GENOMIC DNA]</scope>
    <source>
        <strain evidence="2 4">CBS 962.96</strain>
    </source>
</reference>
<name>A0A4S8LN74_DENBC</name>
<keyword evidence="4" id="KW-1185">Reference proteome</keyword>
<dbReference type="EMBL" id="ML179335">
    <property type="protein sequence ID" value="THU90428.1"/>
    <property type="molecule type" value="Genomic_DNA"/>
</dbReference>
<sequence length="134" mass="15456">MSVSFFENASNNSFNGAQINNVGRDMTKTDNDNRSWIKDSYNTVTNHGTYTSNDNRRYERSKSHLHQLFIVSRPDLAMPLDDNRNMNNTTNYSSQNAYFGGEMAYRVGSNEGKWSWFFVPINSLLCLILFLFAK</sequence>
<gene>
    <name evidence="2" type="ORF">K435DRAFT_270736</name>
    <name evidence="3" type="ORF">K435DRAFT_270759</name>
</gene>
<dbReference type="AlphaFoldDB" id="A0A4S8LN74"/>
<keyword evidence="1" id="KW-0472">Membrane</keyword>
<keyword evidence="1" id="KW-1133">Transmembrane helix</keyword>
<evidence type="ECO:0000256" key="1">
    <source>
        <dbReference type="SAM" id="Phobius"/>
    </source>
</evidence>
<feature type="transmembrane region" description="Helical" evidence="1">
    <location>
        <begin position="114"/>
        <end position="133"/>
    </location>
</feature>
<keyword evidence="1" id="KW-0812">Transmembrane</keyword>
<dbReference type="EMBL" id="ML179335">
    <property type="protein sequence ID" value="THU90423.1"/>
    <property type="molecule type" value="Genomic_DNA"/>
</dbReference>
<evidence type="ECO:0000313" key="3">
    <source>
        <dbReference type="EMBL" id="THU90428.1"/>
    </source>
</evidence>